<reference evidence="10 11" key="1">
    <citation type="journal article" date="2011" name="Stand. Genomic Sci.">
        <title>Complete genome sequence of Allochromatium vinosum DSM 180(T).</title>
        <authorList>
            <person name="Weissgerber T."/>
            <person name="Zigann R."/>
            <person name="Bruce D."/>
            <person name="Chang Y.J."/>
            <person name="Detter J.C."/>
            <person name="Han C."/>
            <person name="Hauser L."/>
            <person name="Jeffries C.D."/>
            <person name="Land M."/>
            <person name="Munk A.C."/>
            <person name="Tapia R."/>
            <person name="Dahl C."/>
        </authorList>
    </citation>
    <scope>NUCLEOTIDE SEQUENCE [LARGE SCALE GENOMIC DNA]</scope>
    <source>
        <strain evidence="11">ATCC 17899 / DSM 180 / NBRC 103801 / NCIMB 10441 / D</strain>
    </source>
</reference>
<dbReference type="Pfam" id="PF13614">
    <property type="entry name" value="AAA_31"/>
    <property type="match status" value="1"/>
</dbReference>
<dbReference type="KEGG" id="alv:Alvin_1785"/>
<feature type="domain" description="AAA" evidence="9">
    <location>
        <begin position="79"/>
        <end position="208"/>
    </location>
</feature>
<evidence type="ECO:0000256" key="2">
    <source>
        <dbReference type="ARBA" id="ARBA00011903"/>
    </source>
</evidence>
<evidence type="ECO:0000256" key="3">
    <source>
        <dbReference type="ARBA" id="ARBA00022679"/>
    </source>
</evidence>
<evidence type="ECO:0000256" key="1">
    <source>
        <dbReference type="ARBA" id="ARBA00007316"/>
    </source>
</evidence>
<dbReference type="CDD" id="cd05387">
    <property type="entry name" value="BY-kinase"/>
    <property type="match status" value="1"/>
</dbReference>
<dbReference type="EC" id="2.7.10.2" evidence="2"/>
<dbReference type="eggNOG" id="COG0489">
    <property type="taxonomic scope" value="Bacteria"/>
</dbReference>
<keyword evidence="5 10" id="KW-0418">Kinase</keyword>
<dbReference type="NCBIfam" id="TIGR03018">
    <property type="entry name" value="pepcterm_TyrKin"/>
    <property type="match status" value="1"/>
</dbReference>
<comment type="similarity">
    <text evidence="1">Belongs to the CpsD/CapB family.</text>
</comment>
<keyword evidence="11" id="KW-1185">Reference proteome</keyword>
<accession>D3RU55</accession>
<dbReference type="PANTHER" id="PTHR32309:SF13">
    <property type="entry name" value="FERRIC ENTEROBACTIN TRANSPORT PROTEIN FEPE"/>
    <property type="match status" value="1"/>
</dbReference>
<dbReference type="EMBL" id="CP001896">
    <property type="protein sequence ID" value="ADC62714.1"/>
    <property type="molecule type" value="Genomic_DNA"/>
</dbReference>
<dbReference type="SUPFAM" id="SSF52540">
    <property type="entry name" value="P-loop containing nucleoside triphosphate hydrolases"/>
    <property type="match status" value="1"/>
</dbReference>
<sequence>MDEAAIDSVSPSSMDADLDIPTAEGRFHRLALDQLRLMGLLTPDAKRSQIAEEYRLIKRPLIMNIDKKGADIVDNANLIMVTSALTGEGKTFSAINLAISIAMERDRTVLLVDGDVAKPSAAKRLGIKYETGLLDILDGSGMTVSKALVRTDIPNLRVLPAGKCHERATELLASEQMAKLMEQFSTRYKDRVVIFDSPPLLLASESAVLAEMMGQILMVVAADQTPRYAVNDALSRLNQDKIIGLLLNKYRPTFGNKFGAGYGYGYGYGYGNHAAETGVDSDSIAKSP</sequence>
<evidence type="ECO:0000256" key="6">
    <source>
        <dbReference type="ARBA" id="ARBA00022840"/>
    </source>
</evidence>
<comment type="catalytic activity">
    <reaction evidence="8">
        <text>L-tyrosyl-[protein] + ATP = O-phospho-L-tyrosyl-[protein] + ADP + H(+)</text>
        <dbReference type="Rhea" id="RHEA:10596"/>
        <dbReference type="Rhea" id="RHEA-COMP:10136"/>
        <dbReference type="Rhea" id="RHEA-COMP:20101"/>
        <dbReference type="ChEBI" id="CHEBI:15378"/>
        <dbReference type="ChEBI" id="CHEBI:30616"/>
        <dbReference type="ChEBI" id="CHEBI:46858"/>
        <dbReference type="ChEBI" id="CHEBI:61978"/>
        <dbReference type="ChEBI" id="CHEBI:456216"/>
        <dbReference type="EC" id="2.7.10.2"/>
    </reaction>
</comment>
<organism evidence="10 11">
    <name type="scientific">Allochromatium vinosum (strain ATCC 17899 / DSM 180 / NBRC 103801 / NCIMB 10441 / D)</name>
    <name type="common">Chromatium vinosum</name>
    <dbReference type="NCBI Taxonomy" id="572477"/>
    <lineage>
        <taxon>Bacteria</taxon>
        <taxon>Pseudomonadati</taxon>
        <taxon>Pseudomonadota</taxon>
        <taxon>Gammaproteobacteria</taxon>
        <taxon>Chromatiales</taxon>
        <taxon>Chromatiaceae</taxon>
        <taxon>Allochromatium</taxon>
    </lineage>
</organism>
<proteinExistence type="inferred from homology"/>
<keyword evidence="4" id="KW-0547">Nucleotide-binding</keyword>
<dbReference type="HOGENOM" id="CLU_052027_1_0_6"/>
<evidence type="ECO:0000259" key="9">
    <source>
        <dbReference type="Pfam" id="PF13614"/>
    </source>
</evidence>
<evidence type="ECO:0000256" key="8">
    <source>
        <dbReference type="ARBA" id="ARBA00051245"/>
    </source>
</evidence>
<keyword evidence="6" id="KW-0067">ATP-binding</keyword>
<evidence type="ECO:0000313" key="11">
    <source>
        <dbReference type="Proteomes" id="UP000001441"/>
    </source>
</evidence>
<evidence type="ECO:0000256" key="7">
    <source>
        <dbReference type="ARBA" id="ARBA00023137"/>
    </source>
</evidence>
<dbReference type="AlphaFoldDB" id="D3RU55"/>
<gene>
    <name evidence="10" type="ordered locus">Alvin_1785</name>
</gene>
<dbReference type="OrthoDB" id="9775724at2"/>
<keyword evidence="3" id="KW-0808">Transferase</keyword>
<evidence type="ECO:0000313" key="10">
    <source>
        <dbReference type="EMBL" id="ADC62714.1"/>
    </source>
</evidence>
<dbReference type="Proteomes" id="UP000001441">
    <property type="component" value="Chromosome"/>
</dbReference>
<dbReference type="PANTHER" id="PTHR32309">
    <property type="entry name" value="TYROSINE-PROTEIN KINASE"/>
    <property type="match status" value="1"/>
</dbReference>
<dbReference type="InterPro" id="IPR005702">
    <property type="entry name" value="Wzc-like_C"/>
</dbReference>
<evidence type="ECO:0000256" key="5">
    <source>
        <dbReference type="ARBA" id="ARBA00022777"/>
    </source>
</evidence>
<evidence type="ECO:0000256" key="4">
    <source>
        <dbReference type="ARBA" id="ARBA00022741"/>
    </source>
</evidence>
<dbReference type="InterPro" id="IPR025669">
    <property type="entry name" value="AAA_dom"/>
</dbReference>
<dbReference type="GO" id="GO:0005886">
    <property type="term" value="C:plasma membrane"/>
    <property type="evidence" value="ECO:0007669"/>
    <property type="project" value="TreeGrafter"/>
</dbReference>
<dbReference type="GO" id="GO:0004713">
    <property type="term" value="F:protein tyrosine kinase activity"/>
    <property type="evidence" value="ECO:0007669"/>
    <property type="project" value="UniProtKB-KW"/>
</dbReference>
<name>D3RU55_ALLVD</name>
<dbReference type="Gene3D" id="3.40.50.300">
    <property type="entry name" value="P-loop containing nucleotide triphosphate hydrolases"/>
    <property type="match status" value="1"/>
</dbReference>
<protein>
    <recommendedName>
        <fullName evidence="2">non-specific protein-tyrosine kinase</fullName>
        <ecNumber evidence="2">2.7.10.2</ecNumber>
    </recommendedName>
</protein>
<dbReference type="STRING" id="572477.Alvin_1785"/>
<keyword evidence="7 10" id="KW-0829">Tyrosine-protein kinase</keyword>
<dbReference type="InterPro" id="IPR027417">
    <property type="entry name" value="P-loop_NTPase"/>
</dbReference>
<dbReference type="InterPro" id="IPR050445">
    <property type="entry name" value="Bact_polysacc_biosynth/exp"/>
</dbReference>